<feature type="chain" id="PRO_5001703068" description="Secreted protein" evidence="1">
    <location>
        <begin position="18"/>
        <end position="88"/>
    </location>
</feature>
<organism evidence="2 3">
    <name type="scientific">Aureobasidium pullulans EXF-150</name>
    <dbReference type="NCBI Taxonomy" id="1043002"/>
    <lineage>
        <taxon>Eukaryota</taxon>
        <taxon>Fungi</taxon>
        <taxon>Dikarya</taxon>
        <taxon>Ascomycota</taxon>
        <taxon>Pezizomycotina</taxon>
        <taxon>Dothideomycetes</taxon>
        <taxon>Dothideomycetidae</taxon>
        <taxon>Dothideales</taxon>
        <taxon>Saccotheciaceae</taxon>
        <taxon>Aureobasidium</taxon>
    </lineage>
</organism>
<dbReference type="AlphaFoldDB" id="A0A074Y8Q5"/>
<protein>
    <recommendedName>
        <fullName evidence="4">Secreted protein</fullName>
    </recommendedName>
</protein>
<evidence type="ECO:0008006" key="4">
    <source>
        <dbReference type="Google" id="ProtNLM"/>
    </source>
</evidence>
<reference evidence="2 3" key="1">
    <citation type="journal article" date="2014" name="BMC Genomics">
        <title>Genome sequencing of four Aureobasidium pullulans varieties: biotechnological potential, stress tolerance, and description of new species.</title>
        <authorList>
            <person name="Gostin Ar C."/>
            <person name="Ohm R.A."/>
            <person name="Kogej T."/>
            <person name="Sonjak S."/>
            <person name="Turk M."/>
            <person name="Zajc J."/>
            <person name="Zalar P."/>
            <person name="Grube M."/>
            <person name="Sun H."/>
            <person name="Han J."/>
            <person name="Sharma A."/>
            <person name="Chiniquy J."/>
            <person name="Ngan C.Y."/>
            <person name="Lipzen A."/>
            <person name="Barry K."/>
            <person name="Grigoriev I.V."/>
            <person name="Gunde-Cimerman N."/>
        </authorList>
    </citation>
    <scope>NUCLEOTIDE SEQUENCE [LARGE SCALE GENOMIC DNA]</scope>
    <source>
        <strain evidence="2 3">EXF-150</strain>
    </source>
</reference>
<dbReference type="GeneID" id="40748083"/>
<dbReference type="RefSeq" id="XP_029759428.1">
    <property type="nucleotide sequence ID" value="XM_029905777.1"/>
</dbReference>
<gene>
    <name evidence="2" type="ORF">M438DRAFT_346858</name>
</gene>
<proteinExistence type="predicted"/>
<dbReference type="Proteomes" id="UP000030706">
    <property type="component" value="Unassembled WGS sequence"/>
</dbReference>
<dbReference type="EMBL" id="KL584985">
    <property type="protein sequence ID" value="KEQ83241.1"/>
    <property type="molecule type" value="Genomic_DNA"/>
</dbReference>
<evidence type="ECO:0000313" key="3">
    <source>
        <dbReference type="Proteomes" id="UP000030706"/>
    </source>
</evidence>
<evidence type="ECO:0000313" key="2">
    <source>
        <dbReference type="EMBL" id="KEQ83241.1"/>
    </source>
</evidence>
<dbReference type="HOGENOM" id="CLU_2468669_0_0_1"/>
<keyword evidence="3" id="KW-1185">Reference proteome</keyword>
<evidence type="ECO:0000256" key="1">
    <source>
        <dbReference type="SAM" id="SignalP"/>
    </source>
</evidence>
<name>A0A074Y8Q5_AURPU</name>
<feature type="signal peptide" evidence="1">
    <location>
        <begin position="1"/>
        <end position="17"/>
    </location>
</feature>
<accession>A0A074Y8Q5</accession>
<keyword evidence="1" id="KW-0732">Signal</keyword>
<sequence length="88" mass="10031">MSVAFFHQLKIFRTLLALPVQASVLNALRCSFPLHSHSTSVRRLHKDLLHVSAALSAWLDTRQVAQCHVFLHCLHEGTSSFRRPYLLP</sequence>